<comment type="caution">
    <text evidence="1">The sequence shown here is derived from an EMBL/GenBank/DDBJ whole genome shotgun (WGS) entry which is preliminary data.</text>
</comment>
<reference evidence="1" key="1">
    <citation type="submission" date="2023-05" db="EMBL/GenBank/DDBJ databases">
        <title>Nepenthes gracilis genome sequencing.</title>
        <authorList>
            <person name="Fukushima K."/>
        </authorList>
    </citation>
    <scope>NUCLEOTIDE SEQUENCE</scope>
    <source>
        <strain evidence="1">SING2019-196</strain>
    </source>
</reference>
<proteinExistence type="predicted"/>
<dbReference type="AlphaFoldDB" id="A0AAD3T4X3"/>
<dbReference type="Proteomes" id="UP001279734">
    <property type="component" value="Unassembled WGS sequence"/>
</dbReference>
<accession>A0AAD3T4X3</accession>
<protein>
    <submittedName>
        <fullName evidence="1">Uncharacterized protein</fullName>
    </submittedName>
</protein>
<dbReference type="EMBL" id="BSYO01000025">
    <property type="protein sequence ID" value="GMH22824.1"/>
    <property type="molecule type" value="Genomic_DNA"/>
</dbReference>
<sequence>MFQVNQLRNHHLEQWESSISSILSCFRHLFIAISKNLGHLQLVSVSIRKISTSPSWQQSEALCFLRYLSRSVRSKWLLEPSSVSFIAERRG</sequence>
<gene>
    <name evidence="1" type="ORF">Nepgr_024667</name>
</gene>
<organism evidence="1 2">
    <name type="scientific">Nepenthes gracilis</name>
    <name type="common">Slender pitcher plant</name>
    <dbReference type="NCBI Taxonomy" id="150966"/>
    <lineage>
        <taxon>Eukaryota</taxon>
        <taxon>Viridiplantae</taxon>
        <taxon>Streptophyta</taxon>
        <taxon>Embryophyta</taxon>
        <taxon>Tracheophyta</taxon>
        <taxon>Spermatophyta</taxon>
        <taxon>Magnoliopsida</taxon>
        <taxon>eudicotyledons</taxon>
        <taxon>Gunneridae</taxon>
        <taxon>Pentapetalae</taxon>
        <taxon>Caryophyllales</taxon>
        <taxon>Nepenthaceae</taxon>
        <taxon>Nepenthes</taxon>
    </lineage>
</organism>
<evidence type="ECO:0000313" key="1">
    <source>
        <dbReference type="EMBL" id="GMH22824.1"/>
    </source>
</evidence>
<name>A0AAD3T4X3_NEPGR</name>
<evidence type="ECO:0000313" key="2">
    <source>
        <dbReference type="Proteomes" id="UP001279734"/>
    </source>
</evidence>
<keyword evidence="2" id="KW-1185">Reference proteome</keyword>